<reference evidence="3" key="1">
    <citation type="journal article" date="2023" name="Commun. Biol.">
        <title>Genome analysis of Parmales, the sister group of diatoms, reveals the evolutionary specialization of diatoms from phago-mixotrophs to photoautotrophs.</title>
        <authorList>
            <person name="Ban H."/>
            <person name="Sato S."/>
            <person name="Yoshikawa S."/>
            <person name="Yamada K."/>
            <person name="Nakamura Y."/>
            <person name="Ichinomiya M."/>
            <person name="Sato N."/>
            <person name="Blanc-Mathieu R."/>
            <person name="Endo H."/>
            <person name="Kuwata A."/>
            <person name="Ogata H."/>
        </authorList>
    </citation>
    <scope>NUCLEOTIDE SEQUENCE [LARGE SCALE GENOMIC DNA]</scope>
    <source>
        <strain evidence="3">NIES 3701</strain>
    </source>
</reference>
<feature type="compositionally biased region" description="Pro residues" evidence="1">
    <location>
        <begin position="1"/>
        <end position="10"/>
    </location>
</feature>
<feature type="compositionally biased region" description="Polar residues" evidence="1">
    <location>
        <begin position="17"/>
        <end position="29"/>
    </location>
</feature>
<dbReference type="OrthoDB" id="10587448at2759"/>
<dbReference type="Proteomes" id="UP001165085">
    <property type="component" value="Unassembled WGS sequence"/>
</dbReference>
<dbReference type="EMBL" id="BRXY01000395">
    <property type="protein sequence ID" value="GMH92134.1"/>
    <property type="molecule type" value="Genomic_DNA"/>
</dbReference>
<evidence type="ECO:0000313" key="2">
    <source>
        <dbReference type="EMBL" id="GMH92134.1"/>
    </source>
</evidence>
<feature type="compositionally biased region" description="Basic and acidic residues" evidence="1">
    <location>
        <begin position="286"/>
        <end position="296"/>
    </location>
</feature>
<accession>A0A9W7ETG1</accession>
<name>A0A9W7ETG1_9STRA</name>
<comment type="caution">
    <text evidence="2">The sequence shown here is derived from an EMBL/GenBank/DDBJ whole genome shotgun (WGS) entry which is preliminary data.</text>
</comment>
<feature type="region of interest" description="Disordered" evidence="1">
    <location>
        <begin position="241"/>
        <end position="318"/>
    </location>
</feature>
<organism evidence="2 3">
    <name type="scientific">Triparma strigata</name>
    <dbReference type="NCBI Taxonomy" id="1606541"/>
    <lineage>
        <taxon>Eukaryota</taxon>
        <taxon>Sar</taxon>
        <taxon>Stramenopiles</taxon>
        <taxon>Ochrophyta</taxon>
        <taxon>Bolidophyceae</taxon>
        <taxon>Parmales</taxon>
        <taxon>Triparmaceae</taxon>
        <taxon>Triparma</taxon>
    </lineage>
</organism>
<gene>
    <name evidence="2" type="ORF">TrST_g6589</name>
</gene>
<protein>
    <submittedName>
        <fullName evidence="2">Uncharacterized protein</fullName>
    </submittedName>
</protein>
<evidence type="ECO:0000313" key="3">
    <source>
        <dbReference type="Proteomes" id="UP001165085"/>
    </source>
</evidence>
<feature type="region of interest" description="Disordered" evidence="1">
    <location>
        <begin position="58"/>
        <end position="98"/>
    </location>
</feature>
<feature type="region of interest" description="Disordered" evidence="1">
    <location>
        <begin position="1"/>
        <end position="29"/>
    </location>
</feature>
<evidence type="ECO:0000256" key="1">
    <source>
        <dbReference type="SAM" id="MobiDB-lite"/>
    </source>
</evidence>
<dbReference type="AlphaFoldDB" id="A0A9W7ETG1"/>
<proteinExistence type="predicted"/>
<keyword evidence="3" id="KW-1185">Reference proteome</keyword>
<sequence length="515" mass="55547">MAYVSPPPSPQALTLAPPSNTQSDSAGETYVSLTVPTPHTVHSSPPIFRERLVASIKKSREEERKQRLQMKMTRREAEAAGRGKKGARDVETASSRRRVRAQQRMYGFEANEMAMGSLVGDDAFASNIALNVRDNKSHIDPWLMENPAISNSLESTNPLPHRQLYVHNGSTQTRSKKQVYVSLKGERRGRKWSGGRPSSSDYSKKVGGFVKDIYNPVAAAVGAAGGGAGGDGVLMGRGLGGGAGREGKKKVRPKSARVGGSGGVGMGIRGKGGLGTNKARPQSARVGRDGGGERDNFNSAKRRPQLASLRPQSATPKVTYKDFMPKVEMRVVVGGGGAKGGGEEKKEDERQRQAALEYYEKKKDLLSMGIALPAPVEVGAGGVNMEGSQEIIFDGDGIVDLGSFGLEVGGGELDLDEGEEQELTDELLEVVDDDDNDKNGGDNDDAGDAVHVHSVNESNVEEFGNHAEFSQWVDEKVDPFIKAIRNEIVKERPRDLKDFTAILIQRLKEKEDVNL</sequence>
<feature type="compositionally biased region" description="Gly residues" evidence="1">
    <location>
        <begin position="259"/>
        <end position="275"/>
    </location>
</feature>
<feature type="compositionally biased region" description="Basic and acidic residues" evidence="1">
    <location>
        <begin position="73"/>
        <end position="91"/>
    </location>
</feature>